<accession>A0ACB9RYD8</accession>
<name>A0ACB9RYD8_9MYRT</name>
<proteinExistence type="predicted"/>
<sequence>MQTILDNGLEYSMKVKRTRDVERVSKKKWLMPSPPSICQGRSPLHFPNSYINCPPFSPNFTPLSKLNSSLQPLVSTHPPNMFCFRRGDMGPLRRREGSAMDDEHEEHRVGLRR</sequence>
<reference evidence="2" key="1">
    <citation type="journal article" date="2023" name="Front. Plant Sci.">
        <title>Chromosomal-level genome assembly of Melastoma candidum provides insights into trichome evolution.</title>
        <authorList>
            <person name="Zhong Y."/>
            <person name="Wu W."/>
            <person name="Sun C."/>
            <person name="Zou P."/>
            <person name="Liu Y."/>
            <person name="Dai S."/>
            <person name="Zhou R."/>
        </authorList>
    </citation>
    <scope>NUCLEOTIDE SEQUENCE [LARGE SCALE GENOMIC DNA]</scope>
</reference>
<dbReference type="EMBL" id="CM042882">
    <property type="protein sequence ID" value="KAI4382836.1"/>
    <property type="molecule type" value="Genomic_DNA"/>
</dbReference>
<gene>
    <name evidence="1" type="ORF">MLD38_008748</name>
</gene>
<organism evidence="1 2">
    <name type="scientific">Melastoma candidum</name>
    <dbReference type="NCBI Taxonomy" id="119954"/>
    <lineage>
        <taxon>Eukaryota</taxon>
        <taxon>Viridiplantae</taxon>
        <taxon>Streptophyta</taxon>
        <taxon>Embryophyta</taxon>
        <taxon>Tracheophyta</taxon>
        <taxon>Spermatophyta</taxon>
        <taxon>Magnoliopsida</taxon>
        <taxon>eudicotyledons</taxon>
        <taxon>Gunneridae</taxon>
        <taxon>Pentapetalae</taxon>
        <taxon>rosids</taxon>
        <taxon>malvids</taxon>
        <taxon>Myrtales</taxon>
        <taxon>Melastomataceae</taxon>
        <taxon>Melastomatoideae</taxon>
        <taxon>Melastomateae</taxon>
        <taxon>Melastoma</taxon>
    </lineage>
</organism>
<keyword evidence="2" id="KW-1185">Reference proteome</keyword>
<comment type="caution">
    <text evidence="1">The sequence shown here is derived from an EMBL/GenBank/DDBJ whole genome shotgun (WGS) entry which is preliminary data.</text>
</comment>
<evidence type="ECO:0000313" key="2">
    <source>
        <dbReference type="Proteomes" id="UP001057402"/>
    </source>
</evidence>
<protein>
    <submittedName>
        <fullName evidence="1">Uncharacterized protein</fullName>
    </submittedName>
</protein>
<evidence type="ECO:0000313" key="1">
    <source>
        <dbReference type="EMBL" id="KAI4382836.1"/>
    </source>
</evidence>
<dbReference type="Proteomes" id="UP001057402">
    <property type="component" value="Chromosome 3"/>
</dbReference>